<evidence type="ECO:0000313" key="3">
    <source>
        <dbReference type="Proteomes" id="UP001212498"/>
    </source>
</evidence>
<keyword evidence="1" id="KW-1133">Transmembrane helix</keyword>
<reference evidence="2 3" key="1">
    <citation type="submission" date="2022-11" db="EMBL/GenBank/DDBJ databases">
        <title>Nonomuraea corallina sp. nov., a new species of the genus Nonomuraea isolated from sea side sediment in Thai sea.</title>
        <authorList>
            <person name="Ngamcharungchit C."/>
            <person name="Matsumoto A."/>
            <person name="Suriyachadkun C."/>
            <person name="Panbangred W."/>
            <person name="Inahashi Y."/>
            <person name="Intra B."/>
        </authorList>
    </citation>
    <scope>NUCLEOTIDE SEQUENCE [LARGE SCALE GENOMIC DNA]</scope>
    <source>
        <strain evidence="2 3">DSM 43553</strain>
    </source>
</reference>
<organism evidence="2 3">
    <name type="scientific">Nonomuraea ferruginea</name>
    <dbReference type="NCBI Taxonomy" id="46174"/>
    <lineage>
        <taxon>Bacteria</taxon>
        <taxon>Bacillati</taxon>
        <taxon>Actinomycetota</taxon>
        <taxon>Actinomycetes</taxon>
        <taxon>Streptosporangiales</taxon>
        <taxon>Streptosporangiaceae</taxon>
        <taxon>Nonomuraea</taxon>
    </lineage>
</organism>
<protein>
    <recommendedName>
        <fullName evidence="4">WD40 repeat domain-containing protein</fullName>
    </recommendedName>
</protein>
<keyword evidence="3" id="KW-1185">Reference proteome</keyword>
<dbReference type="EMBL" id="JAPNUD010000005">
    <property type="protein sequence ID" value="MDA0639616.1"/>
    <property type="molecule type" value="Genomic_DNA"/>
</dbReference>
<keyword evidence="1" id="KW-0812">Transmembrane</keyword>
<gene>
    <name evidence="2" type="ORF">OUY24_03160</name>
</gene>
<dbReference type="InterPro" id="IPR015943">
    <property type="entry name" value="WD40/YVTN_repeat-like_dom_sf"/>
</dbReference>
<dbReference type="Gene3D" id="2.130.10.10">
    <property type="entry name" value="YVTN repeat-like/Quinoprotein amine dehydrogenase"/>
    <property type="match status" value="1"/>
</dbReference>
<comment type="caution">
    <text evidence="2">The sequence shown here is derived from an EMBL/GenBank/DDBJ whole genome shotgun (WGS) entry which is preliminary data.</text>
</comment>
<keyword evidence="1" id="KW-0472">Membrane</keyword>
<proteinExistence type="predicted"/>
<accession>A0ABT4SQR8</accession>
<evidence type="ECO:0000256" key="1">
    <source>
        <dbReference type="SAM" id="Phobius"/>
    </source>
</evidence>
<feature type="transmembrane region" description="Helical" evidence="1">
    <location>
        <begin position="37"/>
        <end position="60"/>
    </location>
</feature>
<name>A0ABT4SQR8_9ACTN</name>
<evidence type="ECO:0000313" key="2">
    <source>
        <dbReference type="EMBL" id="MDA0639616.1"/>
    </source>
</evidence>
<dbReference type="RefSeq" id="WP_271275091.1">
    <property type="nucleotide sequence ID" value="NZ_BAABFD010000005.1"/>
</dbReference>
<dbReference type="Proteomes" id="UP001212498">
    <property type="component" value="Unassembled WGS sequence"/>
</dbReference>
<evidence type="ECO:0008006" key="4">
    <source>
        <dbReference type="Google" id="ProtNLM"/>
    </source>
</evidence>
<sequence>MTSWLEDQLKDALTADAERIRPETLRPAARALPARRLALAVPLAAALVVVVIGAVAAMVAGTRGAPTAPATHALTGPRFLLMASADGVTVHDARTGKVTSRLGLPPTPEGSFREPGGYLLAGAGDGETFYIAQSVQSRETQVSSTRFHRARVDGQGRPAELVHDVIPKVLGTTASSLAVTGDGTRLSYSLDGKVCGKGKTLRFCPGAQLTVVDLPTGTTRTWTTNVSGQIESLSWAADRRTLGLVVGSEARVLDTAASGTTLAASRVVAPGQEVTASTINPDGRSMLIGHSRLSDGRRPHRYTVDEYSVTDGRKIRTLLSRDHEGESIARWNLIRYDGTGRHLLLAGNFHPLSRVDEGHVTSLVHPGSPDPELLGSRPVIEAAW</sequence>
<dbReference type="SUPFAM" id="SSF82171">
    <property type="entry name" value="DPP6 N-terminal domain-like"/>
    <property type="match status" value="1"/>
</dbReference>